<dbReference type="Proteomes" id="UP001164472">
    <property type="component" value="Chromosome"/>
</dbReference>
<evidence type="ECO:0000256" key="2">
    <source>
        <dbReference type="ARBA" id="ARBA00022801"/>
    </source>
</evidence>
<dbReference type="PROSITE" id="PS50263">
    <property type="entry name" value="CN_HYDROLASE"/>
    <property type="match status" value="1"/>
</dbReference>
<reference evidence="4" key="1">
    <citation type="submission" date="2022-07" db="EMBL/GenBank/DDBJ databases">
        <title>Alkalimarinus sp. nov., isolated from gut of a Alitta virens.</title>
        <authorList>
            <person name="Yang A.I."/>
            <person name="Shin N.-R."/>
        </authorList>
    </citation>
    <scope>NUCLEOTIDE SEQUENCE</scope>
    <source>
        <strain evidence="4">FA028</strain>
    </source>
</reference>
<evidence type="ECO:0000313" key="5">
    <source>
        <dbReference type="Proteomes" id="UP001164472"/>
    </source>
</evidence>
<dbReference type="InterPro" id="IPR045254">
    <property type="entry name" value="Nit1/2_C-N_Hydrolase"/>
</dbReference>
<feature type="domain" description="CN hydrolase" evidence="3">
    <location>
        <begin position="10"/>
        <end position="265"/>
    </location>
</feature>
<dbReference type="Gene3D" id="3.60.110.10">
    <property type="entry name" value="Carbon-nitrogen hydrolase"/>
    <property type="match status" value="1"/>
</dbReference>
<gene>
    <name evidence="4" type="ORF">NNL22_10595</name>
</gene>
<dbReference type="KEGG" id="asem:NNL22_10595"/>
<dbReference type="EMBL" id="CP101527">
    <property type="protein sequence ID" value="UZW73493.1"/>
    <property type="molecule type" value="Genomic_DNA"/>
</dbReference>
<organism evidence="4 5">
    <name type="scientific">Alkalimarinus sediminis</name>
    <dbReference type="NCBI Taxonomy" id="1632866"/>
    <lineage>
        <taxon>Bacteria</taxon>
        <taxon>Pseudomonadati</taxon>
        <taxon>Pseudomonadota</taxon>
        <taxon>Gammaproteobacteria</taxon>
        <taxon>Alteromonadales</taxon>
        <taxon>Alteromonadaceae</taxon>
        <taxon>Alkalimarinus</taxon>
    </lineage>
</organism>
<dbReference type="RefSeq" id="WP_251809634.1">
    <property type="nucleotide sequence ID" value="NZ_CP101527.1"/>
</dbReference>
<dbReference type="CDD" id="cd07572">
    <property type="entry name" value="nit"/>
    <property type="match status" value="1"/>
</dbReference>
<evidence type="ECO:0000313" key="4">
    <source>
        <dbReference type="EMBL" id="UZW73493.1"/>
    </source>
</evidence>
<dbReference type="AlphaFoldDB" id="A0A9E8KMJ4"/>
<dbReference type="Pfam" id="PF00795">
    <property type="entry name" value="CN_hydrolase"/>
    <property type="match status" value="1"/>
</dbReference>
<dbReference type="SUPFAM" id="SSF56317">
    <property type="entry name" value="Carbon-nitrogen hydrolase"/>
    <property type="match status" value="1"/>
</dbReference>
<proteinExistence type="inferred from homology"/>
<protein>
    <submittedName>
        <fullName evidence="4">Carbon-nitrogen hydrolase family protein</fullName>
    </submittedName>
</protein>
<accession>A0A9E8KMJ4</accession>
<dbReference type="PROSITE" id="PS01227">
    <property type="entry name" value="UPF0012"/>
    <property type="match status" value="1"/>
</dbReference>
<dbReference type="PANTHER" id="PTHR23088:SF27">
    <property type="entry name" value="DEAMINATED GLUTATHIONE AMIDASE"/>
    <property type="match status" value="1"/>
</dbReference>
<dbReference type="InterPro" id="IPR036526">
    <property type="entry name" value="C-N_Hydrolase_sf"/>
</dbReference>
<evidence type="ECO:0000259" key="3">
    <source>
        <dbReference type="PROSITE" id="PS50263"/>
    </source>
</evidence>
<comment type="similarity">
    <text evidence="1">Belongs to the carbon-nitrogen hydrolase superfamily. NIT1/NIT2 family.</text>
</comment>
<dbReference type="GO" id="GO:0016811">
    <property type="term" value="F:hydrolase activity, acting on carbon-nitrogen (but not peptide) bonds, in linear amides"/>
    <property type="evidence" value="ECO:0007669"/>
    <property type="project" value="InterPro"/>
</dbReference>
<dbReference type="InterPro" id="IPR001110">
    <property type="entry name" value="UPF0012_CS"/>
</dbReference>
<sequence length="283" mass="31017">MVDSRCSAKPRIAAIQMNSSDSKAHNLDTVSRLVEEAVNLHRATLVLLPENFSLFDGTAALELGQQQATELGDVRRAISSLAAKLRVWIVAGSIPCSVRPDGSTIEERVRSACWVYNSEGKEVSRYDKIHLFDVDVGDSYGAYRESSQFEPGTSAEVVDTPVGVLGLSICYDLRFPELYALLTKKGAQLITVPAAFTHKTGQAHWEVLLRARAIENQCYVIASNQTGLHSKGRETWGHSMIIDPWGKIIAVAEEGEGVISADIDLEEITKLRAAMPVASHRRI</sequence>
<dbReference type="PANTHER" id="PTHR23088">
    <property type="entry name" value="NITRILASE-RELATED"/>
    <property type="match status" value="1"/>
</dbReference>
<keyword evidence="5" id="KW-1185">Reference proteome</keyword>
<name>A0A9E8KMJ4_9ALTE</name>
<keyword evidence="2 4" id="KW-0378">Hydrolase</keyword>
<dbReference type="InterPro" id="IPR003010">
    <property type="entry name" value="C-N_Hydrolase"/>
</dbReference>
<evidence type="ECO:0000256" key="1">
    <source>
        <dbReference type="ARBA" id="ARBA00010613"/>
    </source>
</evidence>